<dbReference type="GO" id="GO:0016020">
    <property type="term" value="C:membrane"/>
    <property type="evidence" value="ECO:0007669"/>
    <property type="project" value="UniProtKB-SubCell"/>
</dbReference>
<evidence type="ECO:0000256" key="6">
    <source>
        <dbReference type="ARBA" id="ARBA00023136"/>
    </source>
</evidence>
<evidence type="ECO:0000256" key="4">
    <source>
        <dbReference type="ARBA" id="ARBA00022692"/>
    </source>
</evidence>
<dbReference type="InterPro" id="IPR001204">
    <property type="entry name" value="Phos_transporter"/>
</dbReference>
<dbReference type="PANTHER" id="PTHR11101:SF80">
    <property type="entry name" value="PHOSPHATE TRANSPORTER"/>
    <property type="match status" value="1"/>
</dbReference>
<feature type="non-terminal residue" evidence="8">
    <location>
        <position position="351"/>
    </location>
</feature>
<evidence type="ECO:0000256" key="1">
    <source>
        <dbReference type="ARBA" id="ARBA00004141"/>
    </source>
</evidence>
<protein>
    <submittedName>
        <fullName evidence="8">Inorganic phosphate transporter</fullName>
    </submittedName>
</protein>
<dbReference type="OrthoDB" id="67021at2759"/>
<feature type="transmembrane region" description="Helical" evidence="7">
    <location>
        <begin position="122"/>
        <end position="141"/>
    </location>
</feature>
<keyword evidence="6 7" id="KW-0472">Membrane</keyword>
<dbReference type="PANTHER" id="PTHR11101">
    <property type="entry name" value="PHOSPHATE TRANSPORTER"/>
    <property type="match status" value="1"/>
</dbReference>
<dbReference type="Pfam" id="PF01384">
    <property type="entry name" value="PHO4"/>
    <property type="match status" value="1"/>
</dbReference>
<dbReference type="STRING" id="74557.A0A1V9ZWR8"/>
<dbReference type="EMBL" id="JNBS01001131">
    <property type="protein sequence ID" value="OQS02419.1"/>
    <property type="molecule type" value="Genomic_DNA"/>
</dbReference>
<evidence type="ECO:0000256" key="2">
    <source>
        <dbReference type="ARBA" id="ARBA00022448"/>
    </source>
</evidence>
<feature type="transmembrane region" description="Helical" evidence="7">
    <location>
        <begin position="153"/>
        <end position="173"/>
    </location>
</feature>
<evidence type="ECO:0000256" key="7">
    <source>
        <dbReference type="SAM" id="Phobius"/>
    </source>
</evidence>
<evidence type="ECO:0000256" key="5">
    <source>
        <dbReference type="ARBA" id="ARBA00022989"/>
    </source>
</evidence>
<feature type="transmembrane region" description="Helical" evidence="7">
    <location>
        <begin position="179"/>
        <end position="200"/>
    </location>
</feature>
<comment type="subcellular location">
    <subcellularLocation>
        <location evidence="1">Membrane</location>
        <topology evidence="1">Multi-pass membrane protein</topology>
    </subcellularLocation>
</comment>
<evidence type="ECO:0000313" key="8">
    <source>
        <dbReference type="EMBL" id="OQS02419.1"/>
    </source>
</evidence>
<feature type="transmembrane region" description="Helical" evidence="7">
    <location>
        <begin position="220"/>
        <end position="237"/>
    </location>
</feature>
<dbReference type="GO" id="GO:0005315">
    <property type="term" value="F:phosphate transmembrane transporter activity"/>
    <property type="evidence" value="ECO:0007669"/>
    <property type="project" value="InterPro"/>
</dbReference>
<keyword evidence="4 7" id="KW-0812">Transmembrane</keyword>
<keyword evidence="2" id="KW-0813">Transport</keyword>
<dbReference type="GO" id="GO:0035435">
    <property type="term" value="P:phosphate ion transmembrane transport"/>
    <property type="evidence" value="ECO:0007669"/>
    <property type="project" value="TreeGrafter"/>
</dbReference>
<name>A0A1V9ZWR8_9STRA</name>
<comment type="caution">
    <text evidence="8">The sequence shown here is derived from an EMBL/GenBank/DDBJ whole genome shotgun (WGS) entry which is preliminary data.</text>
</comment>
<dbReference type="Proteomes" id="UP000243217">
    <property type="component" value="Unassembled WGS sequence"/>
</dbReference>
<sequence length="351" mass="37010">MSSTILCAYSNSTGCAADYEPLLHLTPSWEVIVGGFGMFFVAFATGANNIGNTMANLVGCKVLPIRQALLIGGVADFLGAISLGYSFKDSIAVKVGSLLVESASPDGTCWQNGYTNSKQYEYANGMFAALFAAASFVLVTTACKMPVSATHSVICGVIGMTLMNVGSGCFNLSVLNGIFSVVLAWVLGPLFAGIISVLAYHMTNRAIINSSSPRQRGLMFLPLFYGLGIFSVAVIIFSKSRLLEDISGGNTVISDNLLTISVGIGAGLALVVATIVSCFLVPHVRALCPSFAKAAEMQTEAKLPTISPFAPCTELGVREYTALTSLQFSNLMHMRDDYICTLGDEHINAVG</sequence>
<keyword evidence="3" id="KW-0592">Phosphate transport</keyword>
<dbReference type="AlphaFoldDB" id="A0A1V9ZWR8"/>
<organism evidence="8 9">
    <name type="scientific">Thraustotheca clavata</name>
    <dbReference type="NCBI Taxonomy" id="74557"/>
    <lineage>
        <taxon>Eukaryota</taxon>
        <taxon>Sar</taxon>
        <taxon>Stramenopiles</taxon>
        <taxon>Oomycota</taxon>
        <taxon>Saprolegniomycetes</taxon>
        <taxon>Saprolegniales</taxon>
        <taxon>Achlyaceae</taxon>
        <taxon>Thraustotheca</taxon>
    </lineage>
</organism>
<feature type="transmembrane region" description="Helical" evidence="7">
    <location>
        <begin position="68"/>
        <end position="87"/>
    </location>
</feature>
<gene>
    <name evidence="8" type="ORF">THRCLA_21421</name>
</gene>
<proteinExistence type="predicted"/>
<keyword evidence="9" id="KW-1185">Reference proteome</keyword>
<evidence type="ECO:0000313" key="9">
    <source>
        <dbReference type="Proteomes" id="UP000243217"/>
    </source>
</evidence>
<feature type="transmembrane region" description="Helical" evidence="7">
    <location>
        <begin position="257"/>
        <end position="281"/>
    </location>
</feature>
<feature type="transmembrane region" description="Helical" evidence="7">
    <location>
        <begin position="28"/>
        <end position="47"/>
    </location>
</feature>
<keyword evidence="5 7" id="KW-1133">Transmembrane helix</keyword>
<accession>A0A1V9ZWR8</accession>
<evidence type="ECO:0000256" key="3">
    <source>
        <dbReference type="ARBA" id="ARBA00022592"/>
    </source>
</evidence>
<reference evidence="8 9" key="1">
    <citation type="journal article" date="2014" name="Genome Biol. Evol.">
        <title>The secreted proteins of Achlya hypogyna and Thraustotheca clavata identify the ancestral oomycete secretome and reveal gene acquisitions by horizontal gene transfer.</title>
        <authorList>
            <person name="Misner I."/>
            <person name="Blouin N."/>
            <person name="Leonard G."/>
            <person name="Richards T.A."/>
            <person name="Lane C.E."/>
        </authorList>
    </citation>
    <scope>NUCLEOTIDE SEQUENCE [LARGE SCALE GENOMIC DNA]</scope>
    <source>
        <strain evidence="8 9">ATCC 34112</strain>
    </source>
</reference>